<evidence type="ECO:0000256" key="2">
    <source>
        <dbReference type="SAM" id="Phobius"/>
    </source>
</evidence>
<gene>
    <name evidence="3" type="ordered locus">Plabr_1938</name>
</gene>
<sequence length="107" mass="11385">MTSPASPQPPRRPHSGFPADPSGRYLPPGSGSDFPLEGPLYTPKPKRQLDRLVGIVITLMVILSVFALIVAMLTNISPGPPTELVPDEVAPRPESGFGEADQTIRGD</sequence>
<dbReference type="Proteomes" id="UP000006860">
    <property type="component" value="Chromosome"/>
</dbReference>
<dbReference type="KEGG" id="pbs:Plabr_1938"/>
<keyword evidence="2" id="KW-1133">Transmembrane helix</keyword>
<name>F0SHR7_RUBBR</name>
<accession>F0SHR7</accession>
<keyword evidence="2" id="KW-0812">Transmembrane</keyword>
<feature type="region of interest" description="Disordered" evidence="1">
    <location>
        <begin position="1"/>
        <end position="42"/>
    </location>
</feature>
<dbReference type="EMBL" id="CP002546">
    <property type="protein sequence ID" value="ADY59547.1"/>
    <property type="molecule type" value="Genomic_DNA"/>
</dbReference>
<keyword evidence="2" id="KW-0472">Membrane</keyword>
<dbReference type="HOGENOM" id="CLU_2208128_0_0_0"/>
<keyword evidence="4" id="KW-1185">Reference proteome</keyword>
<organism evidence="3 4">
    <name type="scientific">Rubinisphaera brasiliensis (strain ATCC 49424 / DSM 5305 / JCM 21570 / IAM 15109 / NBRC 103401 / IFAM 1448)</name>
    <name type="common">Planctomyces brasiliensis</name>
    <dbReference type="NCBI Taxonomy" id="756272"/>
    <lineage>
        <taxon>Bacteria</taxon>
        <taxon>Pseudomonadati</taxon>
        <taxon>Planctomycetota</taxon>
        <taxon>Planctomycetia</taxon>
        <taxon>Planctomycetales</taxon>
        <taxon>Planctomycetaceae</taxon>
        <taxon>Rubinisphaera</taxon>
    </lineage>
</organism>
<feature type="transmembrane region" description="Helical" evidence="2">
    <location>
        <begin position="52"/>
        <end position="73"/>
    </location>
</feature>
<feature type="compositionally biased region" description="Pro residues" evidence="1">
    <location>
        <begin position="1"/>
        <end position="10"/>
    </location>
</feature>
<proteinExistence type="predicted"/>
<reference evidence="4" key="1">
    <citation type="submission" date="2011-02" db="EMBL/GenBank/DDBJ databases">
        <title>The complete genome of Planctomyces brasiliensis DSM 5305.</title>
        <authorList>
            <person name="Lucas S."/>
            <person name="Copeland A."/>
            <person name="Lapidus A."/>
            <person name="Bruce D."/>
            <person name="Goodwin L."/>
            <person name="Pitluck S."/>
            <person name="Kyrpides N."/>
            <person name="Mavromatis K."/>
            <person name="Pagani I."/>
            <person name="Ivanova N."/>
            <person name="Ovchinnikova G."/>
            <person name="Lu M."/>
            <person name="Detter J.C."/>
            <person name="Han C."/>
            <person name="Land M."/>
            <person name="Hauser L."/>
            <person name="Markowitz V."/>
            <person name="Cheng J.-F."/>
            <person name="Hugenholtz P."/>
            <person name="Woyke T."/>
            <person name="Wu D."/>
            <person name="Tindall B."/>
            <person name="Pomrenke H.G."/>
            <person name="Brambilla E."/>
            <person name="Klenk H.-P."/>
            <person name="Eisen J.A."/>
        </authorList>
    </citation>
    <scope>NUCLEOTIDE SEQUENCE [LARGE SCALE GENOMIC DNA]</scope>
    <source>
        <strain evidence="4">ATCC 49424 / DSM 5305 / JCM 21570 / NBRC 103401 / IFAM 1448</strain>
    </source>
</reference>
<dbReference type="AlphaFoldDB" id="F0SHR7"/>
<evidence type="ECO:0000256" key="1">
    <source>
        <dbReference type="SAM" id="MobiDB-lite"/>
    </source>
</evidence>
<feature type="region of interest" description="Disordered" evidence="1">
    <location>
        <begin position="78"/>
        <end position="107"/>
    </location>
</feature>
<evidence type="ECO:0000313" key="4">
    <source>
        <dbReference type="Proteomes" id="UP000006860"/>
    </source>
</evidence>
<evidence type="ECO:0000313" key="3">
    <source>
        <dbReference type="EMBL" id="ADY59547.1"/>
    </source>
</evidence>
<protein>
    <submittedName>
        <fullName evidence="3">Uncharacterized protein</fullName>
    </submittedName>
</protein>